<dbReference type="EMBL" id="JACOPD010000004">
    <property type="protein sequence ID" value="MBC5680790.1"/>
    <property type="molecule type" value="Genomic_DNA"/>
</dbReference>
<dbReference type="RefSeq" id="WP_186836747.1">
    <property type="nucleotide sequence ID" value="NZ_JACOPD010000004.1"/>
</dbReference>
<evidence type="ECO:0000313" key="1">
    <source>
        <dbReference type="EMBL" id="MBC5680790.1"/>
    </source>
</evidence>
<accession>A0ABR7G034</accession>
<gene>
    <name evidence="1" type="ORF">H8S01_07435</name>
</gene>
<evidence type="ECO:0000313" key="2">
    <source>
        <dbReference type="Proteomes" id="UP000628463"/>
    </source>
</evidence>
<sequence length="221" mass="25223">MGEYFNWINLDKKEYISPGDFDIGYKGYESVYINNALLCSLKELMGNEWKGSKIIFLGDEYDQSSINIPDMLNVILLDDKFEGNFIDYTYEYFKNVSCKFEAARNDVTEEISIFMERIRRGEKDLVNEYGVDINNPFAGMFGRKGKSYKYTINYSKGVAYCLDTTKIITLDNSVTDNIDPLPVLLGCGRTMQPGEWLGDSVGVSDSLDTGITLLDKIRILW</sequence>
<comment type="caution">
    <text evidence="1">The sequence shown here is derived from an EMBL/GenBank/DDBJ whole genome shotgun (WGS) entry which is preliminary data.</text>
</comment>
<keyword evidence="2" id="KW-1185">Reference proteome</keyword>
<organism evidence="1 2">
    <name type="scientific">Lachnospira hominis</name>
    <name type="common">ex Liu et al. 2021</name>
    <dbReference type="NCBI Taxonomy" id="2763051"/>
    <lineage>
        <taxon>Bacteria</taxon>
        <taxon>Bacillati</taxon>
        <taxon>Bacillota</taxon>
        <taxon>Clostridia</taxon>
        <taxon>Lachnospirales</taxon>
        <taxon>Lachnospiraceae</taxon>
        <taxon>Lachnospira</taxon>
    </lineage>
</organism>
<proteinExistence type="predicted"/>
<name>A0ABR7G034_9FIRM</name>
<dbReference type="Proteomes" id="UP000628463">
    <property type="component" value="Unassembled WGS sequence"/>
</dbReference>
<reference evidence="1 2" key="1">
    <citation type="submission" date="2020-08" db="EMBL/GenBank/DDBJ databases">
        <title>Genome public.</title>
        <authorList>
            <person name="Liu C."/>
            <person name="Sun Q."/>
        </authorList>
    </citation>
    <scope>NUCLEOTIDE SEQUENCE [LARGE SCALE GENOMIC DNA]</scope>
    <source>
        <strain evidence="1 2">NSJ-43</strain>
    </source>
</reference>
<protein>
    <submittedName>
        <fullName evidence="1">Uncharacterized protein</fullName>
    </submittedName>
</protein>